<dbReference type="PANTHER" id="PTHR21255">
    <property type="entry name" value="T-COMPLEX-ASSOCIATED-TESTIS-EXPRESSED 1/ DYNEIN LIGHT CHAIN"/>
    <property type="match status" value="1"/>
</dbReference>
<evidence type="ECO:0000256" key="1">
    <source>
        <dbReference type="ARBA" id="ARBA00005361"/>
    </source>
</evidence>
<evidence type="ECO:0000313" key="2">
    <source>
        <dbReference type="EMBL" id="CAH1398246.1"/>
    </source>
</evidence>
<evidence type="ECO:0008006" key="4">
    <source>
        <dbReference type="Google" id="ProtNLM"/>
    </source>
</evidence>
<dbReference type="CDD" id="cd21455">
    <property type="entry name" value="DLC-like_DYNLT1_DYNLT3"/>
    <property type="match status" value="1"/>
</dbReference>
<dbReference type="AlphaFoldDB" id="A0A9P0MPL2"/>
<dbReference type="GO" id="GO:0005737">
    <property type="term" value="C:cytoplasm"/>
    <property type="evidence" value="ECO:0007669"/>
    <property type="project" value="TreeGrafter"/>
</dbReference>
<dbReference type="GO" id="GO:0007018">
    <property type="term" value="P:microtubule-based movement"/>
    <property type="evidence" value="ECO:0007669"/>
    <property type="project" value="TreeGrafter"/>
</dbReference>
<dbReference type="Gene3D" id="3.30.1140.40">
    <property type="entry name" value="Tctex-1"/>
    <property type="match status" value="1"/>
</dbReference>
<organism evidence="2 3">
    <name type="scientific">Nezara viridula</name>
    <name type="common">Southern green stink bug</name>
    <name type="synonym">Cimex viridulus</name>
    <dbReference type="NCBI Taxonomy" id="85310"/>
    <lineage>
        <taxon>Eukaryota</taxon>
        <taxon>Metazoa</taxon>
        <taxon>Ecdysozoa</taxon>
        <taxon>Arthropoda</taxon>
        <taxon>Hexapoda</taxon>
        <taxon>Insecta</taxon>
        <taxon>Pterygota</taxon>
        <taxon>Neoptera</taxon>
        <taxon>Paraneoptera</taxon>
        <taxon>Hemiptera</taxon>
        <taxon>Heteroptera</taxon>
        <taxon>Panheteroptera</taxon>
        <taxon>Pentatomomorpha</taxon>
        <taxon>Pentatomoidea</taxon>
        <taxon>Pentatomidae</taxon>
        <taxon>Pentatominae</taxon>
        <taxon>Nezara</taxon>
    </lineage>
</organism>
<keyword evidence="3" id="KW-1185">Reference proteome</keyword>
<dbReference type="InterPro" id="IPR038586">
    <property type="entry name" value="Tctex-1-like_sf"/>
</dbReference>
<protein>
    <recommendedName>
        <fullName evidence="4">Dynein light chain</fullName>
    </recommendedName>
</protein>
<evidence type="ECO:0000313" key="3">
    <source>
        <dbReference type="Proteomes" id="UP001152798"/>
    </source>
</evidence>
<dbReference type="GO" id="GO:0045505">
    <property type="term" value="F:dynein intermediate chain binding"/>
    <property type="evidence" value="ECO:0007669"/>
    <property type="project" value="TreeGrafter"/>
</dbReference>
<dbReference type="InterPro" id="IPR005334">
    <property type="entry name" value="Tctex-1-like"/>
</dbReference>
<gene>
    <name evidence="2" type="ORF">NEZAVI_LOCUS7937</name>
</gene>
<dbReference type="PANTHER" id="PTHR21255:SF4">
    <property type="entry name" value="DYNEIN LIGHT CHAIN TCTEX-TYPE"/>
    <property type="match status" value="1"/>
</dbReference>
<dbReference type="OrthoDB" id="6609681at2759"/>
<reference evidence="2" key="1">
    <citation type="submission" date="2022-01" db="EMBL/GenBank/DDBJ databases">
        <authorList>
            <person name="King R."/>
        </authorList>
    </citation>
    <scope>NUCLEOTIDE SEQUENCE</scope>
</reference>
<dbReference type="Proteomes" id="UP001152798">
    <property type="component" value="Chromosome 4"/>
</dbReference>
<sequence>MDEDDLDGKTTFTVPAAPSDKDIKTLIDQSINEFLEKEDYHEHMIEGWINGITESALNKLAKLYLTCKIIINITILQRNRSSFHFASTCQWSSSTDKCLYVEWSSPSMYVVASAHLVQA</sequence>
<comment type="similarity">
    <text evidence="1">Belongs to the dynein light chain Tctex-type family.</text>
</comment>
<dbReference type="EMBL" id="OV725080">
    <property type="protein sequence ID" value="CAH1398246.1"/>
    <property type="molecule type" value="Genomic_DNA"/>
</dbReference>
<dbReference type="GO" id="GO:0005868">
    <property type="term" value="C:cytoplasmic dynein complex"/>
    <property type="evidence" value="ECO:0007669"/>
    <property type="project" value="TreeGrafter"/>
</dbReference>
<name>A0A9P0MPL2_NEZVI</name>
<accession>A0A9P0MPL2</accession>
<dbReference type="Pfam" id="PF03645">
    <property type="entry name" value="Tctex-1"/>
    <property type="match status" value="1"/>
</dbReference>
<proteinExistence type="inferred from homology"/>